<dbReference type="PANTHER" id="PTHR13526:SF8">
    <property type="entry name" value="TRANSCRIPTION FACTOR SPT20 HOMOLOG"/>
    <property type="match status" value="1"/>
</dbReference>
<feature type="compositionally biased region" description="Low complexity" evidence="2">
    <location>
        <begin position="499"/>
        <end position="512"/>
    </location>
</feature>
<gene>
    <name evidence="4" type="ORF">FSP39_000975</name>
</gene>
<name>A0AA88YGY4_PINIB</name>
<dbReference type="Pfam" id="PF12090">
    <property type="entry name" value="Spt20_SEP"/>
    <property type="match status" value="1"/>
</dbReference>
<accession>A0AA88YGY4</accession>
<dbReference type="InterPro" id="IPR021950">
    <property type="entry name" value="Spt20"/>
</dbReference>
<evidence type="ECO:0000256" key="2">
    <source>
        <dbReference type="SAM" id="MobiDB-lite"/>
    </source>
</evidence>
<feature type="region of interest" description="Disordered" evidence="2">
    <location>
        <begin position="456"/>
        <end position="512"/>
    </location>
</feature>
<comment type="caution">
    <text evidence="4">The sequence shown here is derived from an EMBL/GenBank/DDBJ whole genome shotgun (WGS) entry which is preliminary data.</text>
</comment>
<dbReference type="EMBL" id="VSWD01000006">
    <property type="protein sequence ID" value="KAK3099204.1"/>
    <property type="molecule type" value="Genomic_DNA"/>
</dbReference>
<keyword evidence="5" id="KW-1185">Reference proteome</keyword>
<feature type="compositionally biased region" description="Polar residues" evidence="2">
    <location>
        <begin position="480"/>
        <end position="494"/>
    </location>
</feature>
<dbReference type="GO" id="GO:0003712">
    <property type="term" value="F:transcription coregulator activity"/>
    <property type="evidence" value="ECO:0007669"/>
    <property type="project" value="InterPro"/>
</dbReference>
<reference evidence="4" key="1">
    <citation type="submission" date="2019-08" db="EMBL/GenBank/DDBJ databases">
        <title>The improved chromosome-level genome for the pearl oyster Pinctada fucata martensii using PacBio sequencing and Hi-C.</title>
        <authorList>
            <person name="Zheng Z."/>
        </authorList>
    </citation>
    <scope>NUCLEOTIDE SEQUENCE</scope>
    <source>
        <strain evidence="4">ZZ-2019</strain>
        <tissue evidence="4">Adductor muscle</tissue>
    </source>
</reference>
<evidence type="ECO:0000313" key="4">
    <source>
        <dbReference type="EMBL" id="KAK3099204.1"/>
    </source>
</evidence>
<feature type="region of interest" description="Disordered" evidence="2">
    <location>
        <begin position="533"/>
        <end position="565"/>
    </location>
</feature>
<feature type="region of interest" description="Disordered" evidence="2">
    <location>
        <begin position="879"/>
        <end position="904"/>
    </location>
</feature>
<dbReference type="InterPro" id="IPR046468">
    <property type="entry name" value="Spt20-like_SEP"/>
</dbReference>
<feature type="domain" description="Spt20-like SEP" evidence="3">
    <location>
        <begin position="30"/>
        <end position="177"/>
    </location>
</feature>
<evidence type="ECO:0000256" key="1">
    <source>
        <dbReference type="ARBA" id="ARBA00009112"/>
    </source>
</evidence>
<dbReference type="AlphaFoldDB" id="A0AA88YGY4"/>
<protein>
    <recommendedName>
        <fullName evidence="3">Spt20-like SEP domain-containing protein</fullName>
    </recommendedName>
</protein>
<dbReference type="GO" id="GO:0000124">
    <property type="term" value="C:SAGA complex"/>
    <property type="evidence" value="ECO:0007669"/>
    <property type="project" value="InterPro"/>
</dbReference>
<feature type="compositionally biased region" description="Polar residues" evidence="2">
    <location>
        <begin position="533"/>
        <end position="551"/>
    </location>
</feature>
<sequence length="904" mass="96460">MDQLSREVEYAEGIRYATNLLSKLVRRDKLNCLILKLYPGNEGYSLMLRGRNGVESETLRLPYEVSELLEYVDASQLPPFLVDLLEKAQVNVFYSGCVIVEVRDYRRSTNGDFDAQHVLLKPTPQSLLSDIYNLTNDGHRWTQEDQNLLESQLLLATEEPLCLDPSPAVLLVANKLQYEQKNLNTPLIKRAVKKYSQAAVNRKRKFAHSAAPKELKLYDFIHKKKTRATQPYCLKVGKPHIDMWKQRSVHLAAPESVDVGKYATVKELPKDVKEHTFDIVEEITLERDVTPEKKILAKLRVKRSTPDDVYHGELYLDHDYKEDSQGSSCRYLRQFKEIFTEEGRKAVKITTQKPGQPPHIEFTQTNVSATTPGLNISGASALLSGHASTLSAAIRGQVNQADQSNTSGQSMKRNVPIQLSLTLAPAAPGATTQGSNQLQLNLQKQGVVTQPQGVAQGMGQRSKSSTQGMPAAQGVVTPQGMPSQQGITTAQGLPTPQRPSSTPTASPVVTPTTNISHSQIFSPVMSTSMTIDNTKPPLQTPVNPGSSVTMTTRKHSTDGSTMQHLQHGIPQGNIALVQTSDANQSQISQQPGITNINIANIASLPPYINIQNLANIPGMNITNLPALQNMQVSLTGVSMPGGGIAVPVPITLINTNSGVIQNQGIFVTSLSGISTTSTASSIASTNASSSTAVAGASGSGASNSNTGVTAPSLVTMVTALPTASTATPVSQLVATSGSISTSTVLAAPGGVLSPIIGLAPFMSTNIKPQGGAGVRPLLQIHGQQGIQLLGLQQPRAPLKPGTATLQAGQLHPVSKTAPSISTTAVQLTATNLGGQQMATLSQIKPGPSPGGALPQQILQLQQLPLNKMQQIQLKQAVPGGSPALLQGNMAKQKSKKRTTPTPPK</sequence>
<dbReference type="GO" id="GO:0006357">
    <property type="term" value="P:regulation of transcription by RNA polymerase II"/>
    <property type="evidence" value="ECO:0007669"/>
    <property type="project" value="TreeGrafter"/>
</dbReference>
<evidence type="ECO:0000259" key="3">
    <source>
        <dbReference type="Pfam" id="PF12090"/>
    </source>
</evidence>
<proteinExistence type="inferred from homology"/>
<organism evidence="4 5">
    <name type="scientific">Pinctada imbricata</name>
    <name type="common">Atlantic pearl-oyster</name>
    <name type="synonym">Pinctada martensii</name>
    <dbReference type="NCBI Taxonomy" id="66713"/>
    <lineage>
        <taxon>Eukaryota</taxon>
        <taxon>Metazoa</taxon>
        <taxon>Spiralia</taxon>
        <taxon>Lophotrochozoa</taxon>
        <taxon>Mollusca</taxon>
        <taxon>Bivalvia</taxon>
        <taxon>Autobranchia</taxon>
        <taxon>Pteriomorphia</taxon>
        <taxon>Pterioida</taxon>
        <taxon>Pterioidea</taxon>
        <taxon>Pteriidae</taxon>
        <taxon>Pinctada</taxon>
    </lineage>
</organism>
<comment type="similarity">
    <text evidence="1">Belongs to the SPT20 family.</text>
</comment>
<feature type="compositionally biased region" description="Polar residues" evidence="2">
    <location>
        <begin position="456"/>
        <end position="468"/>
    </location>
</feature>
<dbReference type="Proteomes" id="UP001186944">
    <property type="component" value="Unassembled WGS sequence"/>
</dbReference>
<evidence type="ECO:0000313" key="5">
    <source>
        <dbReference type="Proteomes" id="UP001186944"/>
    </source>
</evidence>
<dbReference type="PANTHER" id="PTHR13526">
    <property type="entry name" value="TRANSCRIPTION FACTOR SPT20 HOMOLOG"/>
    <property type="match status" value="1"/>
</dbReference>